<dbReference type="Pfam" id="PF13946">
    <property type="entry name" value="DUF4214"/>
    <property type="match status" value="1"/>
</dbReference>
<evidence type="ECO:0000313" key="5">
    <source>
        <dbReference type="Proteomes" id="UP000628442"/>
    </source>
</evidence>
<dbReference type="AlphaFoldDB" id="A0A411WTW9"/>
<sequence length="1239" mass="128067">MAVADYYPLVQTLYVSYFGRPADPIGLDNFSKQLEALGAPTTLAELNVAARDNAGIKALVNTFSGSQESADLYGTGSTLSFVRAIYENLLNRAPDTDGLKFWVNAIEGGGLSRADASLAIADATASNTTDQGKADAALIKAKVAVAGAFTTSIDTADEFEAYQGAAAIEAARDLMATVTGASTPANTQTQINTVLEQLVEGTDGGNTSFTLTDGIDKVSGNAQDNVFAAPVVQNQNGELVNTLETGDSIQGGAGVDTLNAVLTNPQGTDGGVGQAPAISAITNGVEVVNFRSQYFTEGGVNGSNIDAELMAGVTQYWSDNSRTGLQIEDVRQLPEELTFGMRQTDPAAGLNVYFDPAQLADGRSSAGDSTLTLTLVDNANPTAQLANFPVNGVVFKLGGVQFTVTSEAIGNAKTYVEFEAALEAALTANAALAGVTAAVNANNTITLTDAQGRSFEAVGYTWVDNIVPSGGNLAWNQQVGAAVQTDLPIETDVVLDAVGRTAQGGSLDIGSMADGGVATFNVSVDRSSWLTAAESREDFGAGDRHLETVNLTSIGAKGNLAVGSDTDRLDERVVAGLTDVRQVLNKGFEGKLNIGVVLTGESVDRYLAAASGEVQFTYEGGAGADNYTIVVDDALSEDSDFALDAKLGAGDDRLNISVETASNVVVDGGTGSNTIAVARSHGTNAQNTFEGFTNFATYEVEATTNTEHDFTSMVGVTRAVVATEGVVNTVFTDLETAAAVEISGKNQTRQALQSNADQAFGEVHVLGAEGAALTVTLSNTARSTGELTVNRLLVDAAAANNLSAVRTLNIVSNGARDTANFIGDVDAKLVNTFNLTGTQNLTLAITDAANFDASNVNSIGDLVVTGAALTGDLDLSLASGLVTAVDLTGGETVTLTGTAGTADRVTFTGGALDTSENTGISAFETVRFVTADGEFDATNVSGVTLYDIESTTGDLELIELNGQEPIRINTDVQGDVAGDNLTFSAEGESSANSLNLQFRDLDTAVDTDVDTAFGVAEIRVQNYRTISLDLGSAGTVDEAYTFDFDLLDQDGRQREDGAYEADSVYARSLVVTGGGDQGAAGDAGGVDSVDLGTVTNVLSDINFGGFVGRVTAALDVIDVALADSVDRNTIVTVNGYGLDFTETTAGTDSHITTFKFTVDAVADTEDWIITGFDAFGVTDLQTLSILDLSALGVEGLADLNIADDGAGNTVVTSNDNLDFQIILNAVAPADLSNENFRFA</sequence>
<dbReference type="Proteomes" id="UP000292307">
    <property type="component" value="Chromosome"/>
</dbReference>
<reference evidence="2" key="3">
    <citation type="submission" date="2022-12" db="EMBL/GenBank/DDBJ databases">
        <authorList>
            <person name="Sun Q."/>
            <person name="Kim S."/>
        </authorList>
    </citation>
    <scope>NUCLEOTIDE SEQUENCE</scope>
    <source>
        <strain evidence="2">KCTC 12343</strain>
    </source>
</reference>
<reference evidence="3 4" key="2">
    <citation type="submission" date="2019-02" db="EMBL/GenBank/DDBJ databases">
        <title>Draft Genome Sequences of Six Type Strains of the Genus Massilia.</title>
        <authorList>
            <person name="Miess H."/>
            <person name="Frediansyhah A."/>
            <person name="Gross H."/>
        </authorList>
    </citation>
    <scope>NUCLEOTIDE SEQUENCE [LARGE SCALE GENOMIC DNA]</scope>
    <source>
        <strain evidence="3 4">DSM 17472</strain>
    </source>
</reference>
<dbReference type="EMBL" id="CP036401">
    <property type="protein sequence ID" value="QBH99936.1"/>
    <property type="molecule type" value="Genomic_DNA"/>
</dbReference>
<protein>
    <submittedName>
        <fullName evidence="3">DUF4214 domain-containing protein</fullName>
    </submittedName>
</protein>
<dbReference type="RefSeq" id="WP_131144085.1">
    <property type="nucleotide sequence ID" value="NZ_BMWV01000010.1"/>
</dbReference>
<proteinExistence type="predicted"/>
<dbReference type="EMBL" id="BMWV01000010">
    <property type="protein sequence ID" value="GGY54994.1"/>
    <property type="molecule type" value="Genomic_DNA"/>
</dbReference>
<evidence type="ECO:0000313" key="3">
    <source>
        <dbReference type="EMBL" id="QBH99936.1"/>
    </source>
</evidence>
<name>A0A411WTW9_9BURK</name>
<keyword evidence="4" id="KW-1185">Reference proteome</keyword>
<reference evidence="2" key="1">
    <citation type="journal article" date="2014" name="Int. J. Syst. Evol. Microbiol.">
        <title>Complete genome sequence of Corynebacterium casei LMG S-19264T (=DSM 44701T), isolated from a smear-ripened cheese.</title>
        <authorList>
            <consortium name="US DOE Joint Genome Institute (JGI-PGF)"/>
            <person name="Walter F."/>
            <person name="Albersmeier A."/>
            <person name="Kalinowski J."/>
            <person name="Ruckert C."/>
        </authorList>
    </citation>
    <scope>NUCLEOTIDE SEQUENCE</scope>
    <source>
        <strain evidence="2">KCTC 12343</strain>
    </source>
</reference>
<organism evidence="2 5">
    <name type="scientific">Pseudoduganella albidiflava</name>
    <dbReference type="NCBI Taxonomy" id="321983"/>
    <lineage>
        <taxon>Bacteria</taxon>
        <taxon>Pseudomonadati</taxon>
        <taxon>Pseudomonadota</taxon>
        <taxon>Betaproteobacteria</taxon>
        <taxon>Burkholderiales</taxon>
        <taxon>Oxalobacteraceae</taxon>
        <taxon>Telluria group</taxon>
        <taxon>Pseudoduganella</taxon>
    </lineage>
</organism>
<evidence type="ECO:0000313" key="2">
    <source>
        <dbReference type="EMBL" id="GGY54994.1"/>
    </source>
</evidence>
<dbReference type="Proteomes" id="UP000628442">
    <property type="component" value="Unassembled WGS sequence"/>
</dbReference>
<evidence type="ECO:0000313" key="4">
    <source>
        <dbReference type="Proteomes" id="UP000292307"/>
    </source>
</evidence>
<evidence type="ECO:0000259" key="1">
    <source>
        <dbReference type="Pfam" id="PF13946"/>
    </source>
</evidence>
<feature type="domain" description="DUF4214" evidence="1">
    <location>
        <begin position="61"/>
        <end position="123"/>
    </location>
</feature>
<dbReference type="OrthoDB" id="480426at2"/>
<dbReference type="InterPro" id="IPR025282">
    <property type="entry name" value="DUF4214"/>
</dbReference>
<gene>
    <name evidence="3" type="ORF">EYF70_03060</name>
    <name evidence="2" type="ORF">GCM10007387_41790</name>
</gene>
<accession>A0A411WTW9</accession>